<evidence type="ECO:0000256" key="1">
    <source>
        <dbReference type="ARBA" id="ARBA00004123"/>
    </source>
</evidence>
<comment type="subcellular location">
    <subcellularLocation>
        <location evidence="1">Nucleus</location>
    </subcellularLocation>
</comment>
<dbReference type="InterPro" id="IPR031120">
    <property type="entry name" value="HIR1-like"/>
</dbReference>
<dbReference type="Proteomes" id="UP000053820">
    <property type="component" value="Unassembled WGS sequence"/>
</dbReference>
<keyword evidence="4" id="KW-0156">Chromatin regulator</keyword>
<dbReference type="GO" id="GO:0000417">
    <property type="term" value="C:HIR complex"/>
    <property type="evidence" value="ECO:0007669"/>
    <property type="project" value="TreeGrafter"/>
</dbReference>
<reference evidence="7 8" key="1">
    <citation type="submission" date="2014-04" db="EMBL/GenBank/DDBJ databases">
        <title>Evolutionary Origins and Diversification of the Mycorrhizal Mutualists.</title>
        <authorList>
            <consortium name="DOE Joint Genome Institute"/>
            <consortium name="Mycorrhizal Genomics Consortium"/>
            <person name="Kohler A."/>
            <person name="Kuo A."/>
            <person name="Nagy L.G."/>
            <person name="Floudas D."/>
            <person name="Copeland A."/>
            <person name="Barry K.W."/>
            <person name="Cichocki N."/>
            <person name="Veneault-Fourrey C."/>
            <person name="LaButti K."/>
            <person name="Lindquist E.A."/>
            <person name="Lipzen A."/>
            <person name="Lundell T."/>
            <person name="Morin E."/>
            <person name="Murat C."/>
            <person name="Riley R."/>
            <person name="Ohm R."/>
            <person name="Sun H."/>
            <person name="Tunlid A."/>
            <person name="Henrissat B."/>
            <person name="Grigoriev I.V."/>
            <person name="Hibbett D.S."/>
            <person name="Martin F."/>
        </authorList>
    </citation>
    <scope>NUCLEOTIDE SEQUENCE [LARGE SCALE GENOMIC DNA]</scope>
    <source>
        <strain evidence="7 8">MD-312</strain>
    </source>
</reference>
<dbReference type="OrthoDB" id="1741719at2759"/>
<sequence length="174" mass="19731">VAHTYDPLLSSWTKLSERWWAEGSDVWQGRQRVAKDVVASIEGTISTTSSTATEHKERPQWWNTALTLGHLESKMHAAKALDSPTEYKQALLLYAKKIADEGFRGKAEELIRDLFGPVFWRPGRDDCWSPTVVGMLKRDLLREVLNVFARSKTLTKLALDWQDTLKKASSDEAS</sequence>
<evidence type="ECO:0000256" key="5">
    <source>
        <dbReference type="ARBA" id="ARBA00023242"/>
    </source>
</evidence>
<dbReference type="InterPro" id="IPR011494">
    <property type="entry name" value="HIRA-like_C"/>
</dbReference>
<keyword evidence="8" id="KW-1185">Reference proteome</keyword>
<keyword evidence="3" id="KW-0677">Repeat</keyword>
<evidence type="ECO:0000256" key="2">
    <source>
        <dbReference type="ARBA" id="ARBA00022574"/>
    </source>
</evidence>
<dbReference type="GO" id="GO:0006338">
    <property type="term" value="P:chromatin remodeling"/>
    <property type="evidence" value="ECO:0007669"/>
    <property type="project" value="InterPro"/>
</dbReference>
<keyword evidence="2" id="KW-0853">WD repeat</keyword>
<dbReference type="GO" id="GO:0006351">
    <property type="term" value="P:DNA-templated transcription"/>
    <property type="evidence" value="ECO:0007669"/>
    <property type="project" value="InterPro"/>
</dbReference>
<dbReference type="GO" id="GO:0005634">
    <property type="term" value="C:nucleus"/>
    <property type="evidence" value="ECO:0007669"/>
    <property type="project" value="UniProtKB-SubCell"/>
</dbReference>
<accession>A0A0C9VY54</accession>
<dbReference type="GO" id="GO:0031491">
    <property type="term" value="F:nucleosome binding"/>
    <property type="evidence" value="ECO:0007669"/>
    <property type="project" value="TreeGrafter"/>
</dbReference>
<dbReference type="PANTHER" id="PTHR13831:SF0">
    <property type="entry name" value="PROTEIN HIRA"/>
    <property type="match status" value="1"/>
</dbReference>
<proteinExistence type="predicted"/>
<name>A0A0C9VY54_9AGAM</name>
<feature type="domain" description="Protein HIRA-like C-terminal" evidence="6">
    <location>
        <begin position="2"/>
        <end position="114"/>
    </location>
</feature>
<dbReference type="GO" id="GO:0000785">
    <property type="term" value="C:chromatin"/>
    <property type="evidence" value="ECO:0007669"/>
    <property type="project" value="TreeGrafter"/>
</dbReference>
<gene>
    <name evidence="7" type="ORF">HYDPIDRAFT_113835</name>
</gene>
<protein>
    <recommendedName>
        <fullName evidence="6">Protein HIRA-like C-terminal domain-containing protein</fullName>
    </recommendedName>
</protein>
<dbReference type="Pfam" id="PF07569">
    <property type="entry name" value="Hira"/>
    <property type="match status" value="1"/>
</dbReference>
<evidence type="ECO:0000256" key="4">
    <source>
        <dbReference type="ARBA" id="ARBA00022853"/>
    </source>
</evidence>
<evidence type="ECO:0000313" key="7">
    <source>
        <dbReference type="EMBL" id="KIJ63220.1"/>
    </source>
</evidence>
<dbReference type="AlphaFoldDB" id="A0A0C9VY54"/>
<evidence type="ECO:0000256" key="3">
    <source>
        <dbReference type="ARBA" id="ARBA00022737"/>
    </source>
</evidence>
<dbReference type="GO" id="GO:0006355">
    <property type="term" value="P:regulation of DNA-templated transcription"/>
    <property type="evidence" value="ECO:0007669"/>
    <property type="project" value="InterPro"/>
</dbReference>
<evidence type="ECO:0000259" key="6">
    <source>
        <dbReference type="Pfam" id="PF07569"/>
    </source>
</evidence>
<dbReference type="PANTHER" id="PTHR13831">
    <property type="entry name" value="MEMBER OF THE HIR1 FAMILY OF WD-REPEAT PROTEINS"/>
    <property type="match status" value="1"/>
</dbReference>
<dbReference type="EMBL" id="KN839852">
    <property type="protein sequence ID" value="KIJ63220.1"/>
    <property type="molecule type" value="Genomic_DNA"/>
</dbReference>
<feature type="non-terminal residue" evidence="7">
    <location>
        <position position="174"/>
    </location>
</feature>
<keyword evidence="5" id="KW-0539">Nucleus</keyword>
<dbReference type="HOGENOM" id="CLU_1543709_0_0_1"/>
<organism evidence="7 8">
    <name type="scientific">Hydnomerulius pinastri MD-312</name>
    <dbReference type="NCBI Taxonomy" id="994086"/>
    <lineage>
        <taxon>Eukaryota</taxon>
        <taxon>Fungi</taxon>
        <taxon>Dikarya</taxon>
        <taxon>Basidiomycota</taxon>
        <taxon>Agaricomycotina</taxon>
        <taxon>Agaricomycetes</taxon>
        <taxon>Agaricomycetidae</taxon>
        <taxon>Boletales</taxon>
        <taxon>Boletales incertae sedis</taxon>
        <taxon>Leucogyrophana</taxon>
    </lineage>
</organism>
<evidence type="ECO:0000313" key="8">
    <source>
        <dbReference type="Proteomes" id="UP000053820"/>
    </source>
</evidence>